<evidence type="ECO:0000259" key="1">
    <source>
        <dbReference type="Pfam" id="PF22479"/>
    </source>
</evidence>
<comment type="caution">
    <text evidence="2">The sequence shown here is derived from an EMBL/GenBank/DDBJ whole genome shotgun (WGS) entry which is preliminary data.</text>
</comment>
<feature type="domain" description="Cyanophage baseplate Pam3 plug gp18" evidence="1">
    <location>
        <begin position="5"/>
        <end position="105"/>
    </location>
</feature>
<reference evidence="2 3" key="1">
    <citation type="submission" date="2019-03" db="EMBL/GenBank/DDBJ databases">
        <authorList>
            <person name="Liu G."/>
        </authorList>
    </citation>
    <scope>NUCLEOTIDE SEQUENCE [LARGE SCALE GENOMIC DNA]</scope>
    <source>
        <strain evidence="2 3">DSM 19099</strain>
    </source>
</reference>
<organism evidence="2 3">
    <name type="scientific">Shouchella lehensis</name>
    <dbReference type="NCBI Taxonomy" id="300825"/>
    <lineage>
        <taxon>Bacteria</taxon>
        <taxon>Bacillati</taxon>
        <taxon>Bacillota</taxon>
        <taxon>Bacilli</taxon>
        <taxon>Bacillales</taxon>
        <taxon>Bacillaceae</taxon>
        <taxon>Shouchella</taxon>
    </lineage>
</organism>
<evidence type="ECO:0000313" key="2">
    <source>
        <dbReference type="EMBL" id="TES45652.1"/>
    </source>
</evidence>
<dbReference type="InterPro" id="IPR054252">
    <property type="entry name" value="Pam3_gp18"/>
</dbReference>
<dbReference type="Pfam" id="PF22479">
    <property type="entry name" value="Pam3_gp18"/>
    <property type="match status" value="1"/>
</dbReference>
<name>A0A4Y7WEN9_9BACI</name>
<dbReference type="RefSeq" id="WP_134260275.1">
    <property type="nucleotide sequence ID" value="NZ_LDIM01000012.1"/>
</dbReference>
<sequence length="118" mass="13510">MSVRDYVPIDVEELPEQFEFDMENDMYVLQINYNETADFFTVDLYTRNMLPLVIGEKMILNQPLWNDLSVEGLPALSLIPLDESGSAQRVSKNNLMKTVFLYIDDVPGEDEEGDTAII</sequence>
<protein>
    <recommendedName>
        <fullName evidence="1">Cyanophage baseplate Pam3 plug gp18 domain-containing protein</fullName>
    </recommendedName>
</protein>
<proteinExistence type="predicted"/>
<dbReference type="AlphaFoldDB" id="A0A4Y7WEN9"/>
<dbReference type="EMBL" id="SNUX01000005">
    <property type="protein sequence ID" value="TES45652.1"/>
    <property type="molecule type" value="Genomic_DNA"/>
</dbReference>
<accession>A0A4Y7WEN9</accession>
<evidence type="ECO:0000313" key="3">
    <source>
        <dbReference type="Proteomes" id="UP000298210"/>
    </source>
</evidence>
<dbReference type="Proteomes" id="UP000298210">
    <property type="component" value="Unassembled WGS sequence"/>
</dbReference>
<gene>
    <name evidence="2" type="ORF">E2L03_19920</name>
</gene>